<dbReference type="EMBL" id="DVNM01000037">
    <property type="protein sequence ID" value="HIU69648.1"/>
    <property type="molecule type" value="Genomic_DNA"/>
</dbReference>
<protein>
    <submittedName>
        <fullName evidence="1">DUF1292 domain-containing protein</fullName>
    </submittedName>
</protein>
<comment type="caution">
    <text evidence="1">The sequence shown here is derived from an EMBL/GenBank/DDBJ whole genome shotgun (WGS) entry which is preliminary data.</text>
</comment>
<name>A0A9D1SP74_9FIRM</name>
<dbReference type="Pfam" id="PF06949">
    <property type="entry name" value="DUF1292"/>
    <property type="match status" value="1"/>
</dbReference>
<organism evidence="1 2">
    <name type="scientific">Candidatus Scybalenecus merdavium</name>
    <dbReference type="NCBI Taxonomy" id="2840939"/>
    <lineage>
        <taxon>Bacteria</taxon>
        <taxon>Bacillati</taxon>
        <taxon>Bacillota</taxon>
        <taxon>Clostridia</taxon>
        <taxon>Eubacteriales</taxon>
        <taxon>Oscillospiraceae</taxon>
        <taxon>Oscillospiraceae incertae sedis</taxon>
        <taxon>Candidatus Scybalenecus</taxon>
    </lineage>
</organism>
<dbReference type="Proteomes" id="UP000824125">
    <property type="component" value="Unassembled WGS sequence"/>
</dbReference>
<evidence type="ECO:0000313" key="1">
    <source>
        <dbReference type="EMBL" id="HIU69648.1"/>
    </source>
</evidence>
<sequence>MDNENELYEPEIIGVTADDGQEILFELLDRYEDGGETYIAVTPYYDEAEDIVDSSNELIILKVIEEDGEELLGMIEDEDELDRIFAIFEERLADLYEIEPYEQ</sequence>
<accession>A0A9D1SP74</accession>
<evidence type="ECO:0000313" key="2">
    <source>
        <dbReference type="Proteomes" id="UP000824125"/>
    </source>
</evidence>
<gene>
    <name evidence="1" type="ORF">IAD23_06805</name>
</gene>
<proteinExistence type="predicted"/>
<reference evidence="1" key="2">
    <citation type="journal article" date="2021" name="PeerJ">
        <title>Extensive microbial diversity within the chicken gut microbiome revealed by metagenomics and culture.</title>
        <authorList>
            <person name="Gilroy R."/>
            <person name="Ravi A."/>
            <person name="Getino M."/>
            <person name="Pursley I."/>
            <person name="Horton D.L."/>
            <person name="Alikhan N.F."/>
            <person name="Baker D."/>
            <person name="Gharbi K."/>
            <person name="Hall N."/>
            <person name="Watson M."/>
            <person name="Adriaenssens E.M."/>
            <person name="Foster-Nyarko E."/>
            <person name="Jarju S."/>
            <person name="Secka A."/>
            <person name="Antonio M."/>
            <person name="Oren A."/>
            <person name="Chaudhuri R.R."/>
            <person name="La Ragione R."/>
            <person name="Hildebrand F."/>
            <person name="Pallen M.J."/>
        </authorList>
    </citation>
    <scope>NUCLEOTIDE SEQUENCE</scope>
    <source>
        <strain evidence="1">CHK176-6737</strain>
    </source>
</reference>
<dbReference type="InterPro" id="IPR009711">
    <property type="entry name" value="UPF0473"/>
</dbReference>
<dbReference type="AlphaFoldDB" id="A0A9D1SP74"/>
<reference evidence="1" key="1">
    <citation type="submission" date="2020-10" db="EMBL/GenBank/DDBJ databases">
        <authorList>
            <person name="Gilroy R."/>
        </authorList>
    </citation>
    <scope>NUCLEOTIDE SEQUENCE</scope>
    <source>
        <strain evidence="1">CHK176-6737</strain>
    </source>
</reference>